<reference evidence="1 2" key="1">
    <citation type="submission" date="2018-03" db="EMBL/GenBank/DDBJ databases">
        <title>Genomic Encyclopedia of Archaeal and Bacterial Type Strains, Phase II (KMG-II): from individual species to whole genera.</title>
        <authorList>
            <person name="Goeker M."/>
        </authorList>
    </citation>
    <scope>NUCLEOTIDE SEQUENCE [LARGE SCALE GENOMIC DNA]</scope>
    <source>
        <strain evidence="1 2">DSM 44720</strain>
    </source>
</reference>
<proteinExistence type="predicted"/>
<evidence type="ECO:0000313" key="2">
    <source>
        <dbReference type="Proteomes" id="UP000239494"/>
    </source>
</evidence>
<organism evidence="1 2">
    <name type="scientific">Umezawaea tangerina</name>
    <dbReference type="NCBI Taxonomy" id="84725"/>
    <lineage>
        <taxon>Bacteria</taxon>
        <taxon>Bacillati</taxon>
        <taxon>Actinomycetota</taxon>
        <taxon>Actinomycetes</taxon>
        <taxon>Pseudonocardiales</taxon>
        <taxon>Pseudonocardiaceae</taxon>
        <taxon>Umezawaea</taxon>
    </lineage>
</organism>
<gene>
    <name evidence="1" type="ORF">CLV43_12312</name>
</gene>
<name>A0A2T0SBW0_9PSEU</name>
<sequence>MEKVVVSIADDRLDRLPEVVAALRAAGLVVDDVLEALGLVTGAVRAGGLAALAAVDGVLDVERQRGVRVLPPEGP</sequence>
<dbReference type="AlphaFoldDB" id="A0A2T0SBW0"/>
<accession>A0A2T0SBW0</accession>
<dbReference type="Proteomes" id="UP000239494">
    <property type="component" value="Unassembled WGS sequence"/>
</dbReference>
<comment type="caution">
    <text evidence="1">The sequence shown here is derived from an EMBL/GenBank/DDBJ whole genome shotgun (WGS) entry which is preliminary data.</text>
</comment>
<evidence type="ECO:0008006" key="3">
    <source>
        <dbReference type="Google" id="ProtNLM"/>
    </source>
</evidence>
<dbReference type="RefSeq" id="WP_106196592.1">
    <property type="nucleotide sequence ID" value="NZ_PVTF01000023.1"/>
</dbReference>
<keyword evidence="2" id="KW-1185">Reference proteome</keyword>
<evidence type="ECO:0000313" key="1">
    <source>
        <dbReference type="EMBL" id="PRY30910.1"/>
    </source>
</evidence>
<dbReference type="EMBL" id="PVTF01000023">
    <property type="protein sequence ID" value="PRY30910.1"/>
    <property type="molecule type" value="Genomic_DNA"/>
</dbReference>
<protein>
    <recommendedName>
        <fullName evidence="3">Ketohydroxyglutarate aldolase</fullName>
    </recommendedName>
</protein>